<organism evidence="1 2">
    <name type="scientific">Savagea serpentis</name>
    <dbReference type="NCBI Taxonomy" id="2785297"/>
    <lineage>
        <taxon>Bacteria</taxon>
        <taxon>Bacillati</taxon>
        <taxon>Bacillota</taxon>
        <taxon>Bacilli</taxon>
        <taxon>Bacillales</taxon>
        <taxon>Caryophanaceae</taxon>
        <taxon>Savagea</taxon>
    </lineage>
</organism>
<accession>A0A8J7G9D0</accession>
<name>A0A8J7G9D0_9BACL</name>
<protein>
    <submittedName>
        <fullName evidence="1">Uncharacterized protein</fullName>
    </submittedName>
</protein>
<proteinExistence type="predicted"/>
<dbReference type="RefSeq" id="WP_194562010.1">
    <property type="nucleotide sequence ID" value="NZ_JADKPV010000001.1"/>
</dbReference>
<dbReference type="AlphaFoldDB" id="A0A8J7G9D0"/>
<reference evidence="1" key="1">
    <citation type="submission" date="2020-11" db="EMBL/GenBank/DDBJ databases">
        <title>Multidrug resistant novel bacterium Savagea serpentis sp. nov., isolated from the scats of a vine snake (Ahaetulla nasuta).</title>
        <authorList>
            <person name="Venkata Ramana V."/>
            <person name="Vikas Patil S."/>
            <person name="Yogita Lugani V."/>
        </authorList>
    </citation>
    <scope>NUCLEOTIDE SEQUENCE</scope>
    <source>
        <strain evidence="1">SN6</strain>
    </source>
</reference>
<evidence type="ECO:0000313" key="2">
    <source>
        <dbReference type="Proteomes" id="UP000622653"/>
    </source>
</evidence>
<keyword evidence="2" id="KW-1185">Reference proteome</keyword>
<dbReference type="Proteomes" id="UP000622653">
    <property type="component" value="Unassembled WGS sequence"/>
</dbReference>
<gene>
    <name evidence="1" type="ORF">IRY55_04310</name>
</gene>
<dbReference type="EMBL" id="JADKPV010000001">
    <property type="protein sequence ID" value="MBF4500579.1"/>
    <property type="molecule type" value="Genomic_DNA"/>
</dbReference>
<comment type="caution">
    <text evidence="1">The sequence shown here is derived from an EMBL/GenBank/DDBJ whole genome shotgun (WGS) entry which is preliminary data.</text>
</comment>
<evidence type="ECO:0000313" key="1">
    <source>
        <dbReference type="EMBL" id="MBF4500579.1"/>
    </source>
</evidence>
<sequence length="116" mass="13651">MKQSYSVLKMSKRQPADRIAHTYEHSIIIGECQGSTYEEIFHELAKKLQEEAYMNTFGENVQWEVVALLDIFDSDKFDDIPLWTEVYSRYFPFDEAVSIDTVCQLYFSDLVLYAKE</sequence>